<keyword evidence="2" id="KW-1185">Reference proteome</keyword>
<comment type="caution">
    <text evidence="1">The sequence shown here is derived from an EMBL/GenBank/DDBJ whole genome shotgun (WGS) entry which is preliminary data.</text>
</comment>
<dbReference type="EMBL" id="JAFHDT010000016">
    <property type="protein sequence ID" value="KAI7799254.1"/>
    <property type="molecule type" value="Genomic_DNA"/>
</dbReference>
<protein>
    <submittedName>
        <fullName evidence="1">Uncharacterized protein</fullName>
    </submittedName>
</protein>
<dbReference type="Proteomes" id="UP001059041">
    <property type="component" value="Linkage Group LG16"/>
</dbReference>
<proteinExistence type="predicted"/>
<sequence>KGVLRLTTNKGFDLFARNLMLSYGGKLETLLHPKYKICLLDDKTLKTGPEPHLESRRLENGGAIDRGCRMAGAKSLTAWTRDTVHVWTASRRSFPLQFSAGAAACRRLC</sequence>
<feature type="non-terminal residue" evidence="1">
    <location>
        <position position="1"/>
    </location>
</feature>
<feature type="non-terminal residue" evidence="1">
    <location>
        <position position="109"/>
    </location>
</feature>
<reference evidence="1" key="1">
    <citation type="submission" date="2021-02" db="EMBL/GenBank/DDBJ databases">
        <title>Comparative genomics reveals that relaxation of natural selection precedes convergent phenotypic evolution of cavefish.</title>
        <authorList>
            <person name="Peng Z."/>
        </authorList>
    </citation>
    <scope>NUCLEOTIDE SEQUENCE</scope>
    <source>
        <tissue evidence="1">Muscle</tissue>
    </source>
</reference>
<name>A0A9W7TNQ5_TRIRA</name>
<evidence type="ECO:0000313" key="2">
    <source>
        <dbReference type="Proteomes" id="UP001059041"/>
    </source>
</evidence>
<organism evidence="1 2">
    <name type="scientific">Triplophysa rosa</name>
    <name type="common">Cave loach</name>
    <dbReference type="NCBI Taxonomy" id="992332"/>
    <lineage>
        <taxon>Eukaryota</taxon>
        <taxon>Metazoa</taxon>
        <taxon>Chordata</taxon>
        <taxon>Craniata</taxon>
        <taxon>Vertebrata</taxon>
        <taxon>Euteleostomi</taxon>
        <taxon>Actinopterygii</taxon>
        <taxon>Neopterygii</taxon>
        <taxon>Teleostei</taxon>
        <taxon>Ostariophysi</taxon>
        <taxon>Cypriniformes</taxon>
        <taxon>Nemacheilidae</taxon>
        <taxon>Triplophysa</taxon>
    </lineage>
</organism>
<dbReference type="AlphaFoldDB" id="A0A9W7TNQ5"/>
<evidence type="ECO:0000313" key="1">
    <source>
        <dbReference type="EMBL" id="KAI7799254.1"/>
    </source>
</evidence>
<gene>
    <name evidence="1" type="ORF">IRJ41_020629</name>
</gene>
<accession>A0A9W7TNQ5</accession>